<dbReference type="Gene3D" id="3.30.420.10">
    <property type="entry name" value="Ribonuclease H-like superfamily/Ribonuclease H"/>
    <property type="match status" value="1"/>
</dbReference>
<dbReference type="EMBL" id="PQFF01000466">
    <property type="protein sequence ID" value="RHZ48521.1"/>
    <property type="molecule type" value="Genomic_DNA"/>
</dbReference>
<protein>
    <submittedName>
        <fullName evidence="2">Uncharacterized protein</fullName>
    </submittedName>
</protein>
<feature type="region of interest" description="Disordered" evidence="1">
    <location>
        <begin position="541"/>
        <end position="562"/>
    </location>
</feature>
<proteinExistence type="predicted"/>
<gene>
    <name evidence="2" type="ORF">Glove_547g28</name>
</gene>
<sequence>MDLNKECGNIDLYEKNENSENNFESEKKILNQENERIDLNKENKYIDFVNVKLTQKNSKNCVQYQVPDDYRVETEVSKFKIRCETKYQQNNKVRFTIIWKENNSEWSIYSERSATNVINEFLKKKNYLKSNLSGTFIFGFYIGQLHKHRLDTSTALSITSINKKKPNQPIVHLRKIELDFNGESIILNYKSPNEKNELNKIDAIVRACDESLLARDGYRQLAAIEPYLTQEYSIANCRIEITNEINKDIKIGTFNIDKNENLFDNLENLEKSDEDIIINNVEIGNGVYRSIDTLLKILIPIWKQETPAIIKPGDILKLKLGGDGRNVGCKQSHVMMTICLLNEGNEYLFIHWTRLFEHQLFDLKNNGIYDKDVNTRQNIQKTKIPIKHLVNYVSDEEPTSILNVCQGCHLSEEVNTKKSKYNLTGKVKDCIVSADIEHLKTLPIIEGIYSSRRRAPKKRRTRSKNSPDSLRIYTNYRFAEETKTEQTNEESATQFSKKSIIISEAIITHINNIETDLEDWNNFEIFTDGSLQSTNSKRYKTKNRRGNVNNTMSSNNNSARNNNNNACDIEDHETHPKLMGIGIIIEFTTSNQETYTKTLGARVTGNPSSTRAELWAILVALKLLPYAATATIKTDSQASIVITDLTKKKNLKVNYVKVKAHVRTAENEFADQLAKWGALQNEVINLNYDILNRQVHHRWNYHIVDSPIKEIIKTNNKVKHQTEWATLNRTIKWNNKHIQRSLSFQIIHGSKITNLITSQEDHNKRKLSIKLLNNELPTKKRLHERKPLIYTDSICVSCNKLQKDNLHVFTCNGFANTLRNGFMDYIINKVTEIKGNTKKQLITNVLKTSNFAKIDVLRQIRAYNFQDSFSFIDIICDLIPKQLQKNLTRIINKTEVKKTIFDTFMKLRDKKWKKWIARCENFLKWENDNNIMKEEKRRKERLIRQETIKYKKSKENLKKTCILIRHKILNNFFLEGYGLHDLFYNIDECGVLISSE</sequence>
<dbReference type="SUPFAM" id="SSF53098">
    <property type="entry name" value="Ribonuclease H-like"/>
    <property type="match status" value="1"/>
</dbReference>
<dbReference type="STRING" id="1348612.A0A397GC36"/>
<reference evidence="2 3" key="1">
    <citation type="submission" date="2018-08" db="EMBL/GenBank/DDBJ databases">
        <title>Genome and evolution of the arbuscular mycorrhizal fungus Diversispora epigaea (formerly Glomus versiforme) and its bacterial endosymbionts.</title>
        <authorList>
            <person name="Sun X."/>
            <person name="Fei Z."/>
            <person name="Harrison M."/>
        </authorList>
    </citation>
    <scope>NUCLEOTIDE SEQUENCE [LARGE SCALE GENOMIC DNA]</scope>
    <source>
        <strain evidence="2 3">IT104</strain>
    </source>
</reference>
<dbReference type="Proteomes" id="UP000266861">
    <property type="component" value="Unassembled WGS sequence"/>
</dbReference>
<comment type="caution">
    <text evidence="2">The sequence shown here is derived from an EMBL/GenBank/DDBJ whole genome shotgun (WGS) entry which is preliminary data.</text>
</comment>
<feature type="compositionally biased region" description="Low complexity" evidence="1">
    <location>
        <begin position="547"/>
        <end position="562"/>
    </location>
</feature>
<dbReference type="InterPro" id="IPR036397">
    <property type="entry name" value="RNaseH_sf"/>
</dbReference>
<evidence type="ECO:0000313" key="3">
    <source>
        <dbReference type="Proteomes" id="UP000266861"/>
    </source>
</evidence>
<dbReference type="InterPro" id="IPR012337">
    <property type="entry name" value="RNaseH-like_sf"/>
</dbReference>
<organism evidence="2 3">
    <name type="scientific">Diversispora epigaea</name>
    <dbReference type="NCBI Taxonomy" id="1348612"/>
    <lineage>
        <taxon>Eukaryota</taxon>
        <taxon>Fungi</taxon>
        <taxon>Fungi incertae sedis</taxon>
        <taxon>Mucoromycota</taxon>
        <taxon>Glomeromycotina</taxon>
        <taxon>Glomeromycetes</taxon>
        <taxon>Diversisporales</taxon>
        <taxon>Diversisporaceae</taxon>
        <taxon>Diversispora</taxon>
    </lineage>
</organism>
<dbReference type="GO" id="GO:0003676">
    <property type="term" value="F:nucleic acid binding"/>
    <property type="evidence" value="ECO:0007669"/>
    <property type="project" value="InterPro"/>
</dbReference>
<accession>A0A397GC36</accession>
<dbReference type="AlphaFoldDB" id="A0A397GC36"/>
<evidence type="ECO:0000313" key="2">
    <source>
        <dbReference type="EMBL" id="RHZ48521.1"/>
    </source>
</evidence>
<name>A0A397GC36_9GLOM</name>
<keyword evidence="3" id="KW-1185">Reference proteome</keyword>
<evidence type="ECO:0000256" key="1">
    <source>
        <dbReference type="SAM" id="MobiDB-lite"/>
    </source>
</evidence>
<dbReference type="OrthoDB" id="2752996at2759"/>